<evidence type="ECO:0000313" key="1">
    <source>
        <dbReference type="EMBL" id="KAI3672897.1"/>
    </source>
</evidence>
<accession>A0ACB8XRJ3</accession>
<sequence>MGALKQIPELLVLKIIWIPFFSPNTQSSTRPSQSSTTEVKQNVGETMQMTKISPDSVYDALFNNNGGPKAEKKVSSESSYGTKKESTKANGGDDFSYPFGMGDAPSSGEFQEMKGESEERRRARLNHHMTTRECMVFF</sequence>
<gene>
    <name evidence="1" type="ORF">L6452_38997</name>
</gene>
<proteinExistence type="predicted"/>
<reference evidence="1 2" key="2">
    <citation type="journal article" date="2022" name="Mol. Ecol. Resour.">
        <title>The genomes of chicory, endive, great burdock and yacon provide insights into Asteraceae paleo-polyploidization history and plant inulin production.</title>
        <authorList>
            <person name="Fan W."/>
            <person name="Wang S."/>
            <person name="Wang H."/>
            <person name="Wang A."/>
            <person name="Jiang F."/>
            <person name="Liu H."/>
            <person name="Zhao H."/>
            <person name="Xu D."/>
            <person name="Zhang Y."/>
        </authorList>
    </citation>
    <scope>NUCLEOTIDE SEQUENCE [LARGE SCALE GENOMIC DNA]</scope>
    <source>
        <strain evidence="2">cv. Niubang</strain>
    </source>
</reference>
<dbReference type="EMBL" id="CM042061">
    <property type="protein sequence ID" value="KAI3672897.1"/>
    <property type="molecule type" value="Genomic_DNA"/>
</dbReference>
<comment type="caution">
    <text evidence="1">The sequence shown here is derived from an EMBL/GenBank/DDBJ whole genome shotgun (WGS) entry which is preliminary data.</text>
</comment>
<protein>
    <submittedName>
        <fullName evidence="1">Uncharacterized protein</fullName>
    </submittedName>
</protein>
<keyword evidence="2" id="KW-1185">Reference proteome</keyword>
<name>A0ACB8XRJ3_ARCLA</name>
<reference evidence="2" key="1">
    <citation type="journal article" date="2022" name="Mol. Ecol. Resour.">
        <title>The genomes of chicory, endive, great burdock and yacon provide insights into Asteraceae palaeo-polyploidization history and plant inulin production.</title>
        <authorList>
            <person name="Fan W."/>
            <person name="Wang S."/>
            <person name="Wang H."/>
            <person name="Wang A."/>
            <person name="Jiang F."/>
            <person name="Liu H."/>
            <person name="Zhao H."/>
            <person name="Xu D."/>
            <person name="Zhang Y."/>
        </authorList>
    </citation>
    <scope>NUCLEOTIDE SEQUENCE [LARGE SCALE GENOMIC DNA]</scope>
    <source>
        <strain evidence="2">cv. Niubang</strain>
    </source>
</reference>
<dbReference type="Proteomes" id="UP001055879">
    <property type="component" value="Linkage Group LG15"/>
</dbReference>
<organism evidence="1 2">
    <name type="scientific">Arctium lappa</name>
    <name type="common">Greater burdock</name>
    <name type="synonym">Lappa major</name>
    <dbReference type="NCBI Taxonomy" id="4217"/>
    <lineage>
        <taxon>Eukaryota</taxon>
        <taxon>Viridiplantae</taxon>
        <taxon>Streptophyta</taxon>
        <taxon>Embryophyta</taxon>
        <taxon>Tracheophyta</taxon>
        <taxon>Spermatophyta</taxon>
        <taxon>Magnoliopsida</taxon>
        <taxon>eudicotyledons</taxon>
        <taxon>Gunneridae</taxon>
        <taxon>Pentapetalae</taxon>
        <taxon>asterids</taxon>
        <taxon>campanulids</taxon>
        <taxon>Asterales</taxon>
        <taxon>Asteraceae</taxon>
        <taxon>Carduoideae</taxon>
        <taxon>Cardueae</taxon>
        <taxon>Arctiinae</taxon>
        <taxon>Arctium</taxon>
    </lineage>
</organism>
<evidence type="ECO:0000313" key="2">
    <source>
        <dbReference type="Proteomes" id="UP001055879"/>
    </source>
</evidence>